<dbReference type="Proteomes" id="UP000036426">
    <property type="component" value="Unassembled WGS sequence"/>
</dbReference>
<keyword evidence="1" id="KW-0732">Signal</keyword>
<protein>
    <recommendedName>
        <fullName evidence="4">GlyGly-CTERM sorting domain-containing protein</fullName>
    </recommendedName>
</protein>
<dbReference type="InterPro" id="IPR022562">
    <property type="entry name" value="DUF3466"/>
</dbReference>
<name>A0A0J1GLA0_9GAMM</name>
<evidence type="ECO:0000313" key="2">
    <source>
        <dbReference type="EMBL" id="KLV00488.1"/>
    </source>
</evidence>
<feature type="signal peptide" evidence="1">
    <location>
        <begin position="1"/>
        <end position="23"/>
    </location>
</feature>
<evidence type="ECO:0000256" key="1">
    <source>
        <dbReference type="SAM" id="SignalP"/>
    </source>
</evidence>
<dbReference type="PATRIC" id="fig|754436.4.peg.2680"/>
<dbReference type="OrthoDB" id="6395565at2"/>
<evidence type="ECO:0000313" key="3">
    <source>
        <dbReference type="Proteomes" id="UP000036426"/>
    </source>
</evidence>
<comment type="caution">
    <text evidence="2">The sequence shown here is derived from an EMBL/GenBank/DDBJ whole genome shotgun (WGS) entry which is preliminary data.</text>
</comment>
<dbReference type="Pfam" id="PF11949">
    <property type="entry name" value="DUF3466"/>
    <property type="match status" value="1"/>
</dbReference>
<dbReference type="EMBL" id="LDOV01000022">
    <property type="protein sequence ID" value="KLV00488.1"/>
    <property type="molecule type" value="Genomic_DNA"/>
</dbReference>
<proteinExistence type="predicted"/>
<organism evidence="2 3">
    <name type="scientific">Photobacterium aphoticum</name>
    <dbReference type="NCBI Taxonomy" id="754436"/>
    <lineage>
        <taxon>Bacteria</taxon>
        <taxon>Pseudomonadati</taxon>
        <taxon>Pseudomonadota</taxon>
        <taxon>Gammaproteobacteria</taxon>
        <taxon>Vibrionales</taxon>
        <taxon>Vibrionaceae</taxon>
        <taxon>Photobacterium</taxon>
    </lineage>
</organism>
<dbReference type="NCBIfam" id="TIGR03501">
    <property type="entry name" value="GlyGly_CTERM"/>
    <property type="match status" value="1"/>
</dbReference>
<feature type="chain" id="PRO_5005251703" description="GlyGly-CTERM sorting domain-containing protein" evidence="1">
    <location>
        <begin position="24"/>
        <end position="721"/>
    </location>
</feature>
<dbReference type="AlphaFoldDB" id="A0A0J1GLA0"/>
<reference evidence="2 3" key="1">
    <citation type="submission" date="2015-05" db="EMBL/GenBank/DDBJ databases">
        <title>Photobacterium galathea sp. nov.</title>
        <authorList>
            <person name="Machado H."/>
            <person name="Gram L."/>
        </authorList>
    </citation>
    <scope>NUCLEOTIDE SEQUENCE [LARGE SCALE GENOMIC DNA]</scope>
    <source>
        <strain evidence="2 3">DSM 25995</strain>
    </source>
</reference>
<gene>
    <name evidence="2" type="ORF">ABT58_12600</name>
</gene>
<keyword evidence="3" id="KW-1185">Reference proteome</keyword>
<evidence type="ECO:0008006" key="4">
    <source>
        <dbReference type="Google" id="ProtNLM"/>
    </source>
</evidence>
<dbReference type="RefSeq" id="WP_047874755.1">
    <property type="nucleotide sequence ID" value="NZ_BMYC01000004.1"/>
</dbReference>
<sequence length="721" mass="77958">MQQKTLKLSTLAILIAGATSANAAVYRVVEVTDSTALSRTDYYPNDVDQSLIPQRLEFHSKGIAASKEGENCFAGTCQDGADYAVIGEGRLGSEGVPYRDVIPYISDNYQEINDEDRLYNYCVRNLGPNTCDNWALTQYYGKGYNTNLVEDRSGLGGLVRVQEAWDKNYFGNATAVKGTSGFSVVDTFADDATGYADAEKAALGTFVDSRKTTNTVLNAEGTYSDGTYDLGVATGAYFEKDGRFARQFAKRGFVNIFDISKDEKATPLALNPVSNGSAIAKTAGQSLAYDAVEYPAGSGTLLVVGSGSFAQSDFNDVDNKVPDNRENRGDPIFSDSQFKECPSKFSAGLADFYGTKECQLSVFANDAVFWTVDSGAVAGEGYANLLSKRVDKNGNTYSALDPDENDRSYQAGATAVSLVSNKPVVVGFTTDSVDKQSIDEANRDFYAIRASVWELPANTTDASAEAWKRTIIPGMPIEDSDGDRRLTYSLATDVNANNKVIGVAKNYRSDNRSYVERMFVYDNTAKPAAPTFLDSSISLRFFSGANGYPAAINNHDQIVGKLDAETVNQVDGRFRRQRAFTYVMGDISSDVPEADKSKMALKQGDVYFLDDLVNDGNASGAANQYRIFEATDINDAGVISATAFKCEGGYDNLSSTSFCQGGAANSERTVAVKLIPISVEDETPPSIQLRPEADSTIKRSGGSIGLLTLTVLGWLGFRRRK</sequence>
<accession>A0A0J1GLA0</accession>
<dbReference type="InterPro" id="IPR020008">
    <property type="entry name" value="GlyGly_CTERM"/>
</dbReference>